<keyword evidence="2 6" id="KW-0812">Transmembrane</keyword>
<dbReference type="InterPro" id="IPR035906">
    <property type="entry name" value="MetI-like_sf"/>
</dbReference>
<dbReference type="GO" id="GO:0055085">
    <property type="term" value="P:transmembrane transport"/>
    <property type="evidence" value="ECO:0007669"/>
    <property type="project" value="InterPro"/>
</dbReference>
<comment type="caution">
    <text evidence="8">The sequence shown here is derived from an EMBL/GenBank/DDBJ whole genome shotgun (WGS) entry which is preliminary data.</text>
</comment>
<dbReference type="CDD" id="cd06261">
    <property type="entry name" value="TM_PBP2"/>
    <property type="match status" value="1"/>
</dbReference>
<feature type="domain" description="ABC transmembrane type-1" evidence="7">
    <location>
        <begin position="25"/>
        <end position="223"/>
    </location>
</feature>
<feature type="transmembrane region" description="Helical" evidence="6">
    <location>
        <begin position="73"/>
        <end position="91"/>
    </location>
</feature>
<dbReference type="PANTHER" id="PTHR30614">
    <property type="entry name" value="MEMBRANE COMPONENT OF AMINO ACID ABC TRANSPORTER"/>
    <property type="match status" value="1"/>
</dbReference>
<dbReference type="Pfam" id="PF00528">
    <property type="entry name" value="BPD_transp_1"/>
    <property type="match status" value="1"/>
</dbReference>
<feature type="transmembrane region" description="Helical" evidence="6">
    <location>
        <begin position="201"/>
        <end position="223"/>
    </location>
</feature>
<evidence type="ECO:0000259" key="7">
    <source>
        <dbReference type="PROSITE" id="PS50928"/>
    </source>
</evidence>
<proteinExistence type="inferred from homology"/>
<evidence type="ECO:0000313" key="9">
    <source>
        <dbReference type="Proteomes" id="UP000559182"/>
    </source>
</evidence>
<keyword evidence="6" id="KW-0813">Transport</keyword>
<comment type="subcellular location">
    <subcellularLocation>
        <location evidence="6">Cell membrane</location>
        <topology evidence="6">Multi-pass membrane protein</topology>
    </subcellularLocation>
    <subcellularLocation>
        <location evidence="1">Membrane</location>
        <topology evidence="1">Multi-pass membrane protein</topology>
    </subcellularLocation>
</comment>
<accession>A0A839N326</accession>
<evidence type="ECO:0000256" key="6">
    <source>
        <dbReference type="RuleBase" id="RU363032"/>
    </source>
</evidence>
<feature type="transmembrane region" description="Helical" evidence="6">
    <location>
        <begin position="103"/>
        <end position="120"/>
    </location>
</feature>
<dbReference type="InterPro" id="IPR043429">
    <property type="entry name" value="ArtM/GltK/GlnP/TcyL/YhdX-like"/>
</dbReference>
<keyword evidence="5 6" id="KW-0472">Membrane</keyword>
<dbReference type="InterPro" id="IPR000515">
    <property type="entry name" value="MetI-like"/>
</dbReference>
<evidence type="ECO:0000256" key="5">
    <source>
        <dbReference type="ARBA" id="ARBA00023136"/>
    </source>
</evidence>
<keyword evidence="4 6" id="KW-1133">Transmembrane helix</keyword>
<dbReference type="Gene3D" id="1.10.3720.10">
    <property type="entry name" value="MetI-like"/>
    <property type="match status" value="1"/>
</dbReference>
<keyword evidence="3" id="KW-0029">Amino-acid transport</keyword>
<evidence type="ECO:0000313" key="8">
    <source>
        <dbReference type="EMBL" id="MBB2890343.1"/>
    </source>
</evidence>
<protein>
    <submittedName>
        <fullName evidence="8">Polar amino acid transport system permease protein</fullName>
    </submittedName>
</protein>
<dbReference type="PANTHER" id="PTHR30614:SF0">
    <property type="entry name" value="L-CYSTINE TRANSPORT SYSTEM PERMEASE PROTEIN TCYL"/>
    <property type="match status" value="1"/>
</dbReference>
<dbReference type="AlphaFoldDB" id="A0A839N326"/>
<evidence type="ECO:0000256" key="2">
    <source>
        <dbReference type="ARBA" id="ARBA00022692"/>
    </source>
</evidence>
<comment type="similarity">
    <text evidence="6">Belongs to the binding-protein-dependent transport system permease family.</text>
</comment>
<dbReference type="GO" id="GO:0005886">
    <property type="term" value="C:plasma membrane"/>
    <property type="evidence" value="ECO:0007669"/>
    <property type="project" value="UniProtKB-SubCell"/>
</dbReference>
<name>A0A839N326_9MICO</name>
<dbReference type="SUPFAM" id="SSF161098">
    <property type="entry name" value="MetI-like"/>
    <property type="match status" value="1"/>
</dbReference>
<organism evidence="8 9">
    <name type="scientific">Flexivirga oryzae</name>
    <dbReference type="NCBI Taxonomy" id="1794944"/>
    <lineage>
        <taxon>Bacteria</taxon>
        <taxon>Bacillati</taxon>
        <taxon>Actinomycetota</taxon>
        <taxon>Actinomycetes</taxon>
        <taxon>Micrococcales</taxon>
        <taxon>Dermacoccaceae</taxon>
        <taxon>Flexivirga</taxon>
    </lineage>
</organism>
<dbReference type="PROSITE" id="PS50928">
    <property type="entry name" value="ABC_TM1"/>
    <property type="match status" value="1"/>
</dbReference>
<dbReference type="Proteomes" id="UP000559182">
    <property type="component" value="Unassembled WGS sequence"/>
</dbReference>
<evidence type="ECO:0000256" key="3">
    <source>
        <dbReference type="ARBA" id="ARBA00022970"/>
    </source>
</evidence>
<reference evidence="8 9" key="1">
    <citation type="submission" date="2020-08" db="EMBL/GenBank/DDBJ databases">
        <title>Sequencing the genomes of 1000 actinobacteria strains.</title>
        <authorList>
            <person name="Klenk H.-P."/>
        </authorList>
    </citation>
    <scope>NUCLEOTIDE SEQUENCE [LARGE SCALE GENOMIC DNA]</scope>
    <source>
        <strain evidence="8 9">DSM 105369</strain>
    </source>
</reference>
<gene>
    <name evidence="8" type="ORF">FHU39_000327</name>
</gene>
<dbReference type="RefSeq" id="WP_183318365.1">
    <property type="nucleotide sequence ID" value="NZ_JACHVQ010000001.1"/>
</dbReference>
<evidence type="ECO:0000256" key="4">
    <source>
        <dbReference type="ARBA" id="ARBA00022989"/>
    </source>
</evidence>
<evidence type="ECO:0000256" key="1">
    <source>
        <dbReference type="ARBA" id="ARBA00004141"/>
    </source>
</evidence>
<dbReference type="GO" id="GO:0006865">
    <property type="term" value="P:amino acid transport"/>
    <property type="evidence" value="ECO:0007669"/>
    <property type="project" value="UniProtKB-KW"/>
</dbReference>
<sequence length="232" mass="25614">MMQASASWDWSIAREAFPIMLGAFVKVTLLVTVVASVLSALLGLVWAIALRELPRPASKFLSWLLGVVRGTPIPLQLLMVDFGIATPAGWLAHLHPDQLQHRLIILGIVVFSIHYSTYMAESYRAGIDSIPKGQWEAATALSLPQARVWRAVIIPQALRATLPSLGNWAIAMFKDTPYLIAISVPEMVSQAYEIGGNHFKYIEVFTVAGLIFLAASYPTAILMRRLEKKLAY</sequence>
<feature type="transmembrane region" description="Helical" evidence="6">
    <location>
        <begin position="21"/>
        <end position="49"/>
    </location>
</feature>
<keyword evidence="9" id="KW-1185">Reference proteome</keyword>
<dbReference type="EMBL" id="JACHVQ010000001">
    <property type="protein sequence ID" value="MBB2890343.1"/>
    <property type="molecule type" value="Genomic_DNA"/>
</dbReference>